<protein>
    <submittedName>
        <fullName evidence="1">Uncharacterized protein</fullName>
    </submittedName>
</protein>
<reference evidence="1" key="1">
    <citation type="submission" date="2023-07" db="EMBL/GenBank/DDBJ databases">
        <title>Genomic Encyclopedia of Type Strains, Phase IV (KMG-IV): sequencing the most valuable type-strain genomes for metagenomic binning, comparative biology and taxonomic classification.</title>
        <authorList>
            <person name="Goeker M."/>
        </authorList>
    </citation>
    <scope>NUCLEOTIDE SEQUENCE</scope>
    <source>
        <strain evidence="1">DSM 26174</strain>
    </source>
</reference>
<dbReference type="AlphaFoldDB" id="A0AAE3XQ08"/>
<dbReference type="Proteomes" id="UP001185092">
    <property type="component" value="Unassembled WGS sequence"/>
</dbReference>
<dbReference type="EMBL" id="JAVDQD010000013">
    <property type="protein sequence ID" value="MDR6241911.1"/>
    <property type="molecule type" value="Genomic_DNA"/>
</dbReference>
<name>A0AAE3XQ08_9BACT</name>
<organism evidence="1 2">
    <name type="scientific">Aureibacter tunicatorum</name>
    <dbReference type="NCBI Taxonomy" id="866807"/>
    <lineage>
        <taxon>Bacteria</taxon>
        <taxon>Pseudomonadati</taxon>
        <taxon>Bacteroidota</taxon>
        <taxon>Cytophagia</taxon>
        <taxon>Cytophagales</taxon>
        <taxon>Persicobacteraceae</taxon>
        <taxon>Aureibacter</taxon>
    </lineage>
</organism>
<dbReference type="RefSeq" id="WP_309943110.1">
    <property type="nucleotide sequence ID" value="NZ_AP025310.1"/>
</dbReference>
<evidence type="ECO:0000313" key="2">
    <source>
        <dbReference type="Proteomes" id="UP001185092"/>
    </source>
</evidence>
<sequence length="270" mass="31671">MATCTLVKNEQAILIESQYQSQSLYRMLKQHSSNPSDEQINKAYDLLIASILKLFIMVKRQSSLRLDWIDSHQEEDIHHKRLVIEDIVDLFKYHKMITLEELNTIWERGAIGIYGTYMGINKSVVHHWLECYKKERNAILKSHIHSSQTQRVDVSSNDSDKNFKSAYSANRKKLLKVYNNLKENNASNIEDIPDKVEATGLFWNIWYARFNTKGLISMDLDEKRALFSKFSTIYGKRAKSYCERYALRKELMNMINENIDLETLLSKYGL</sequence>
<keyword evidence="2" id="KW-1185">Reference proteome</keyword>
<evidence type="ECO:0000313" key="1">
    <source>
        <dbReference type="EMBL" id="MDR6241911.1"/>
    </source>
</evidence>
<proteinExistence type="predicted"/>
<comment type="caution">
    <text evidence="1">The sequence shown here is derived from an EMBL/GenBank/DDBJ whole genome shotgun (WGS) entry which is preliminary data.</text>
</comment>
<gene>
    <name evidence="1" type="ORF">HNQ88_004998</name>
</gene>
<accession>A0AAE3XQ08</accession>